<evidence type="ECO:0000259" key="3">
    <source>
        <dbReference type="PROSITE" id="PS50853"/>
    </source>
</evidence>
<dbReference type="Pfam" id="PF00041">
    <property type="entry name" value="fn3"/>
    <property type="match status" value="1"/>
</dbReference>
<feature type="chain" id="PRO_5001534279" description="Fibronectin type-III domain-containing protein" evidence="2">
    <location>
        <begin position="18"/>
        <end position="886"/>
    </location>
</feature>
<dbReference type="PROSITE" id="PS50853">
    <property type="entry name" value="FN3"/>
    <property type="match status" value="1"/>
</dbReference>
<keyword evidence="2" id="KW-0732">Signal</keyword>
<dbReference type="PANTHER" id="PTHR13817">
    <property type="entry name" value="TITIN"/>
    <property type="match status" value="1"/>
</dbReference>
<dbReference type="STRING" id="157072.A0A024TF71"/>
<dbReference type="EMBL" id="KI913998">
    <property type="protein sequence ID" value="ETV92693.1"/>
    <property type="molecule type" value="Genomic_DNA"/>
</dbReference>
<dbReference type="InterPro" id="IPR036116">
    <property type="entry name" value="FN3_sf"/>
</dbReference>
<protein>
    <recommendedName>
        <fullName evidence="3">Fibronectin type-III domain-containing protein</fullName>
    </recommendedName>
</protein>
<dbReference type="Gene3D" id="3.50.30.30">
    <property type="match status" value="1"/>
</dbReference>
<proteinExistence type="predicted"/>
<feature type="signal peptide" evidence="2">
    <location>
        <begin position="1"/>
        <end position="17"/>
    </location>
</feature>
<dbReference type="InterPro" id="IPR003137">
    <property type="entry name" value="PA_domain"/>
</dbReference>
<dbReference type="CDD" id="cd00063">
    <property type="entry name" value="FN3"/>
    <property type="match status" value="2"/>
</dbReference>
<dbReference type="Pfam" id="PF02225">
    <property type="entry name" value="PA"/>
    <property type="match status" value="1"/>
</dbReference>
<keyword evidence="1" id="KW-0677">Repeat</keyword>
<dbReference type="RefSeq" id="XP_008878730.1">
    <property type="nucleotide sequence ID" value="XM_008880508.1"/>
</dbReference>
<evidence type="ECO:0000313" key="4">
    <source>
        <dbReference type="EMBL" id="ETV92693.1"/>
    </source>
</evidence>
<dbReference type="CDD" id="cd00538">
    <property type="entry name" value="PA"/>
    <property type="match status" value="1"/>
</dbReference>
<sequence length="886" mass="96727">MLCARWMWVSLMWTSLAVNGADMGPSVSTSWSSDVRVDASLGTDIDENVSVEEALAKCKAQGYTRGHAHLDSSLDPAFVAHCDRMQYMEVILQQGNNTHDPAWTASTKSVRIWPHTATDAPESTDATFQSFFQKHVLQAHPAEASDILSFPPALLNTCFDIMLESSTLNIHSPPCQDLLASFHVPACVANDYMQRINTSHAITLPTLLKFTSATATHCRYGLNMALVAVDNSGLSVSVSTRAPSLNEYTLPLSRDHIGMTEEASSPSTASTPALQLGQGRVVFVPNGYAAVFQGTAVRFCFTDASNFNRMKQHLRVEALLDPAARAWLLAFQDTTFDSSMIRRVTPAHTNWPSFRQWPKPQKLTKESQGDAALSRRERYKIWQDDRKWDSLITGLTLPVTRPPLLLDATKDVHRTSLTLTWQDAYQPRKGDITPYGYEVSWVVADATSAPPSPLDHSTATVHKRNLTSSELVRSELPTTAFGDDFDGKAIQGTITGLDPNTTYTFTLRLFVGDDIGLHSERSSSMRTAPISVPTAVRGQPTVANPADSNDVRNCASLSWLPPADDGGSEIVGYVISGRYDPAQSTNQVDVDATAAAVVWQPFNDTSQFDMVQSVVVTMRELTTDARNVSGTACNLRQRETYQFQVAALNAVGIGAFSMWSRPLQIPATRARQDVVRGVGAPHFHRVYHRLHVEDLVRGAGAAADGPVMLLSDKQQLFQPYQRIAPSLATAALRYDAKNNLIWSSWFAHVWPGHFSPKTYSVVAEIVAASPVLADRPLENDVRDRIALVRRGKLPLFNKVLHAQNAGALAVVIVDADGLCDDDSGTGGTFDHHCSVGSNHAFGEGFGAQDDAAVWSAIRIPHVLLLRGDAAALLARLPTAQAQSFLT</sequence>
<reference evidence="4" key="1">
    <citation type="submission" date="2013-12" db="EMBL/GenBank/DDBJ databases">
        <title>The Genome Sequence of Aphanomyces invadans NJM9701.</title>
        <authorList>
            <consortium name="The Broad Institute Genomics Platform"/>
            <person name="Russ C."/>
            <person name="Tyler B."/>
            <person name="van West P."/>
            <person name="Dieguez-Uribeondo J."/>
            <person name="Young S.K."/>
            <person name="Zeng Q."/>
            <person name="Gargeya S."/>
            <person name="Fitzgerald M."/>
            <person name="Abouelleil A."/>
            <person name="Alvarado L."/>
            <person name="Chapman S.B."/>
            <person name="Gainer-Dewar J."/>
            <person name="Goldberg J."/>
            <person name="Griggs A."/>
            <person name="Gujja S."/>
            <person name="Hansen M."/>
            <person name="Howarth C."/>
            <person name="Imamovic A."/>
            <person name="Ireland A."/>
            <person name="Larimer J."/>
            <person name="McCowan C."/>
            <person name="Murphy C."/>
            <person name="Pearson M."/>
            <person name="Poon T.W."/>
            <person name="Priest M."/>
            <person name="Roberts A."/>
            <person name="Saif S."/>
            <person name="Shea T."/>
            <person name="Sykes S."/>
            <person name="Wortman J."/>
            <person name="Nusbaum C."/>
            <person name="Birren B."/>
        </authorList>
    </citation>
    <scope>NUCLEOTIDE SEQUENCE [LARGE SCALE GENOMIC DNA]</scope>
    <source>
        <strain evidence="4">NJM9701</strain>
    </source>
</reference>
<evidence type="ECO:0000256" key="1">
    <source>
        <dbReference type="ARBA" id="ARBA00022737"/>
    </source>
</evidence>
<dbReference type="InterPro" id="IPR003961">
    <property type="entry name" value="FN3_dom"/>
</dbReference>
<accession>A0A024TF71</accession>
<organism evidence="4">
    <name type="scientific">Aphanomyces invadans</name>
    <dbReference type="NCBI Taxonomy" id="157072"/>
    <lineage>
        <taxon>Eukaryota</taxon>
        <taxon>Sar</taxon>
        <taxon>Stramenopiles</taxon>
        <taxon>Oomycota</taxon>
        <taxon>Saprolegniomycetes</taxon>
        <taxon>Saprolegniales</taxon>
        <taxon>Verrucalvaceae</taxon>
        <taxon>Aphanomyces</taxon>
    </lineage>
</organism>
<gene>
    <name evidence="4" type="ORF">H310_13130</name>
</gene>
<dbReference type="SUPFAM" id="SSF52025">
    <property type="entry name" value="PA domain"/>
    <property type="match status" value="1"/>
</dbReference>
<dbReference type="AlphaFoldDB" id="A0A024TF71"/>
<dbReference type="InterPro" id="IPR050964">
    <property type="entry name" value="Striated_Muscle_Regulatory"/>
</dbReference>
<dbReference type="InterPro" id="IPR013783">
    <property type="entry name" value="Ig-like_fold"/>
</dbReference>
<dbReference type="InterPro" id="IPR046450">
    <property type="entry name" value="PA_dom_sf"/>
</dbReference>
<dbReference type="VEuPathDB" id="FungiDB:H310_13130"/>
<dbReference type="GeneID" id="20090180"/>
<dbReference type="SUPFAM" id="SSF49265">
    <property type="entry name" value="Fibronectin type III"/>
    <property type="match status" value="1"/>
</dbReference>
<dbReference type="Gene3D" id="2.60.40.10">
    <property type="entry name" value="Immunoglobulins"/>
    <property type="match status" value="2"/>
</dbReference>
<dbReference type="SMART" id="SM00060">
    <property type="entry name" value="FN3"/>
    <property type="match status" value="2"/>
</dbReference>
<dbReference type="OrthoDB" id="206201at2759"/>
<dbReference type="eggNOG" id="ENOG502RTB6">
    <property type="taxonomic scope" value="Eukaryota"/>
</dbReference>
<dbReference type="PANTHER" id="PTHR13817:SF151">
    <property type="entry name" value="TITIN"/>
    <property type="match status" value="1"/>
</dbReference>
<name>A0A024TF71_9STRA</name>
<feature type="domain" description="Fibronectin type-III" evidence="3">
    <location>
        <begin position="581"/>
        <end position="668"/>
    </location>
</feature>
<evidence type="ECO:0000256" key="2">
    <source>
        <dbReference type="SAM" id="SignalP"/>
    </source>
</evidence>